<evidence type="ECO:0000313" key="6">
    <source>
        <dbReference type="Proteomes" id="UP000525298"/>
    </source>
</evidence>
<dbReference type="InterPro" id="IPR045851">
    <property type="entry name" value="AMP-bd_C_sf"/>
</dbReference>
<evidence type="ECO:0000256" key="2">
    <source>
        <dbReference type="ARBA" id="ARBA00022598"/>
    </source>
</evidence>
<dbReference type="InterPro" id="IPR042099">
    <property type="entry name" value="ANL_N_sf"/>
</dbReference>
<dbReference type="EMBL" id="JACDUS010000005">
    <property type="protein sequence ID" value="MBA2881849.1"/>
    <property type="molecule type" value="Genomic_DNA"/>
</dbReference>
<dbReference type="Pfam" id="PF00501">
    <property type="entry name" value="AMP-binding"/>
    <property type="match status" value="1"/>
</dbReference>
<accession>A0A7W0C9V8</accession>
<feature type="domain" description="AMP-binding enzyme C-terminal" evidence="4">
    <location>
        <begin position="492"/>
        <end position="566"/>
    </location>
</feature>
<comment type="caution">
    <text evidence="5">The sequence shown here is derived from an EMBL/GenBank/DDBJ whole genome shotgun (WGS) entry which is preliminary data.</text>
</comment>
<dbReference type="InterPro" id="IPR050237">
    <property type="entry name" value="ATP-dep_AMP-bd_enzyme"/>
</dbReference>
<dbReference type="Gene3D" id="3.30.300.30">
    <property type="match status" value="1"/>
</dbReference>
<dbReference type="PROSITE" id="PS00455">
    <property type="entry name" value="AMP_BINDING"/>
    <property type="match status" value="1"/>
</dbReference>
<evidence type="ECO:0000313" key="5">
    <source>
        <dbReference type="EMBL" id="MBA2881849.1"/>
    </source>
</evidence>
<keyword evidence="2 5" id="KW-0436">Ligase</keyword>
<dbReference type="InterPro" id="IPR025110">
    <property type="entry name" value="AMP-bd_C"/>
</dbReference>
<dbReference type="Proteomes" id="UP000525298">
    <property type="component" value="Unassembled WGS sequence"/>
</dbReference>
<dbReference type="AlphaFoldDB" id="A0A7W0C9V8"/>
<organism evidence="5 6">
    <name type="scientific">Desulfosalsimonas propionicica</name>
    <dbReference type="NCBI Taxonomy" id="332175"/>
    <lineage>
        <taxon>Bacteria</taxon>
        <taxon>Pseudomonadati</taxon>
        <taxon>Thermodesulfobacteriota</taxon>
        <taxon>Desulfobacteria</taxon>
        <taxon>Desulfobacterales</taxon>
        <taxon>Desulfosalsimonadaceae</taxon>
        <taxon>Desulfosalsimonas</taxon>
    </lineage>
</organism>
<dbReference type="GO" id="GO:0004467">
    <property type="term" value="F:long-chain fatty acid-CoA ligase activity"/>
    <property type="evidence" value="ECO:0007669"/>
    <property type="project" value="UniProtKB-EC"/>
</dbReference>
<evidence type="ECO:0000256" key="1">
    <source>
        <dbReference type="ARBA" id="ARBA00006432"/>
    </source>
</evidence>
<dbReference type="Gene3D" id="3.40.50.12780">
    <property type="entry name" value="N-terminal domain of ligase-like"/>
    <property type="match status" value="1"/>
</dbReference>
<dbReference type="Pfam" id="PF13193">
    <property type="entry name" value="AMP-binding_C"/>
    <property type="match status" value="1"/>
</dbReference>
<dbReference type="PANTHER" id="PTHR43767">
    <property type="entry name" value="LONG-CHAIN-FATTY-ACID--COA LIGASE"/>
    <property type="match status" value="1"/>
</dbReference>
<dbReference type="CDD" id="cd05936">
    <property type="entry name" value="FC-FACS_FadD_like"/>
    <property type="match status" value="1"/>
</dbReference>
<protein>
    <submittedName>
        <fullName evidence="5">Long-chain acyl-CoA synthetase</fullName>
        <ecNumber evidence="5">6.2.1.3</ecNumber>
    </submittedName>
</protein>
<evidence type="ECO:0000259" key="3">
    <source>
        <dbReference type="Pfam" id="PF00501"/>
    </source>
</evidence>
<dbReference type="FunFam" id="3.30.300.30:FF:000008">
    <property type="entry name" value="2,3-dihydroxybenzoate-AMP ligase"/>
    <property type="match status" value="1"/>
</dbReference>
<dbReference type="InterPro" id="IPR020845">
    <property type="entry name" value="AMP-binding_CS"/>
</dbReference>
<dbReference type="RefSeq" id="WP_181551497.1">
    <property type="nucleotide sequence ID" value="NZ_JACDUS010000005.1"/>
</dbReference>
<sequence length="582" mass="64209">MVATSWPTDRWPEGVAADVDTSEYEKPLFNVIDEAARDYPNQVYTIFNDGTRTYAQVKDTADRIANFLASAGIRKGDRVAIFLPNLPQYPAIFHGILKAGGVCVTCNPLYTASELNYQLNDSGARMVFCMDHPQFYPTAMEAVKNTSVENVVYCNIKSYLPKVKAILGSLLKKIPQAESHDPSHHSFDDIVAAARPEPPQVSIDPAEDLALIIYTGGTTGKPKGAALTHVNFYYDLKALEEWGRLVHEKGGKPEKLRKGGFHTYLGVLPWYHSFGLTVCMLSAAGSGSKMICVPDPRAGNPPFSEVLKAVQKYKATVMPAVPTIFVAFTNHPDIDKYDLTSLMGCFSGGAPLPPEVCKQFEAKTGAVIFEGYGLSETAPVVSSNPTDRDARKIGTIGLPLPGTDIKIVDLEIGQSELPQGEDGELAVSGPQVMQGYWNRPEENQAVFRQLNGRRYFLTGDIAHIDENGFIVITDRKKDMILVGGFNVYPRDIEDILYQHPKVQLVAVVGVPDDKSGEAVKAFIQVKPGEQVSEQEIRDFCKQNMAGYKRPKFIDFRDDIPVSPVGKVLRRVLRDEEMDQKSE</sequence>
<evidence type="ECO:0000259" key="4">
    <source>
        <dbReference type="Pfam" id="PF13193"/>
    </source>
</evidence>
<comment type="similarity">
    <text evidence="1">Belongs to the ATP-dependent AMP-binding enzyme family.</text>
</comment>
<gene>
    <name evidence="5" type="ORF">HNR65_002180</name>
</gene>
<reference evidence="5 6" key="1">
    <citation type="submission" date="2020-07" db="EMBL/GenBank/DDBJ databases">
        <title>Genomic Encyclopedia of Type Strains, Phase IV (KMG-IV): sequencing the most valuable type-strain genomes for metagenomic binning, comparative biology and taxonomic classification.</title>
        <authorList>
            <person name="Goeker M."/>
        </authorList>
    </citation>
    <scope>NUCLEOTIDE SEQUENCE [LARGE SCALE GENOMIC DNA]</scope>
    <source>
        <strain evidence="5 6">DSM 17721</strain>
    </source>
</reference>
<keyword evidence="6" id="KW-1185">Reference proteome</keyword>
<proteinExistence type="inferred from homology"/>
<feature type="domain" description="AMP-dependent synthetase/ligase" evidence="3">
    <location>
        <begin position="33"/>
        <end position="437"/>
    </location>
</feature>
<dbReference type="EC" id="6.2.1.3" evidence="5"/>
<dbReference type="PANTHER" id="PTHR43767:SF1">
    <property type="entry name" value="NONRIBOSOMAL PEPTIDE SYNTHASE PES1 (EUROFUNG)-RELATED"/>
    <property type="match status" value="1"/>
</dbReference>
<dbReference type="SUPFAM" id="SSF56801">
    <property type="entry name" value="Acetyl-CoA synthetase-like"/>
    <property type="match status" value="1"/>
</dbReference>
<name>A0A7W0C9V8_9BACT</name>
<dbReference type="InterPro" id="IPR000873">
    <property type="entry name" value="AMP-dep_synth/lig_dom"/>
</dbReference>